<gene>
    <name evidence="3" type="ORF">GLYMA_02G092200</name>
</gene>
<dbReference type="Gramene" id="KRH70472">
    <property type="protein sequence ID" value="KRH70472"/>
    <property type="gene ID" value="GLYMA_02G092200"/>
</dbReference>
<dbReference type="PaxDb" id="3847-GLYMA02G10195.1"/>
<dbReference type="eggNOG" id="KOG0101">
    <property type="taxonomic scope" value="Eukaryota"/>
</dbReference>
<dbReference type="EnsemblPlants" id="KRH70472">
    <property type="protein sequence ID" value="KRH70472"/>
    <property type="gene ID" value="GLYMA_02G092200"/>
</dbReference>
<sequence length="211" mass="23815">MRFMSYFNGKGLCMSINPNEAVAYGIKNVPDLVLLDVMSLSLENLTSVQINVYEGERTRASDNNLLGFFSLSGFPPTPQYHPFDICFDIDVNGILSVSAEEKTTGYKNDIAITNDEGKLSAEEIKRMIEKAETYQAEDNKFLRKANAMNALDDYIYKMKTILKKDDISLKLCSQERQKISFAVTKATNLLHDDKQQNEAVVFEDSLKELAI</sequence>
<dbReference type="AlphaFoldDB" id="K7K7B2"/>
<accession>K7K7B2</accession>
<protein>
    <submittedName>
        <fullName evidence="3 4">Uncharacterized protein</fullName>
    </submittedName>
</protein>
<evidence type="ECO:0000313" key="4">
    <source>
        <dbReference type="EnsemblPlants" id="KRH70472"/>
    </source>
</evidence>
<keyword evidence="2" id="KW-0067">ATP-binding</keyword>
<evidence type="ECO:0000313" key="3">
    <source>
        <dbReference type="EMBL" id="KRH70472.1"/>
    </source>
</evidence>
<dbReference type="GO" id="GO:0140662">
    <property type="term" value="F:ATP-dependent protein folding chaperone"/>
    <property type="evidence" value="ECO:0007669"/>
    <property type="project" value="InterPro"/>
</dbReference>
<proteinExistence type="predicted"/>
<dbReference type="InterPro" id="IPR029047">
    <property type="entry name" value="HSP70_peptide-bd_sf"/>
</dbReference>
<reference evidence="4" key="2">
    <citation type="submission" date="2018-02" db="UniProtKB">
        <authorList>
            <consortium name="EnsemblPlants"/>
        </authorList>
    </citation>
    <scope>IDENTIFICATION</scope>
    <source>
        <strain evidence="4">Williams 82</strain>
    </source>
</reference>
<reference evidence="3" key="3">
    <citation type="submission" date="2018-07" db="EMBL/GenBank/DDBJ databases">
        <title>WGS assembly of Glycine max.</title>
        <authorList>
            <person name="Schmutz J."/>
            <person name="Cannon S."/>
            <person name="Schlueter J."/>
            <person name="Ma J."/>
            <person name="Mitros T."/>
            <person name="Nelson W."/>
            <person name="Hyten D."/>
            <person name="Song Q."/>
            <person name="Thelen J."/>
            <person name="Cheng J."/>
            <person name="Xu D."/>
            <person name="Hellsten U."/>
            <person name="May G."/>
            <person name="Yu Y."/>
            <person name="Sakurai T."/>
            <person name="Umezawa T."/>
            <person name="Bhattacharyya M."/>
            <person name="Sandhu D."/>
            <person name="Valliyodan B."/>
            <person name="Lindquist E."/>
            <person name="Peto M."/>
            <person name="Grant D."/>
            <person name="Shu S."/>
            <person name="Goodstein D."/>
            <person name="Barry K."/>
            <person name="Futrell-Griggs M."/>
            <person name="Abernathy B."/>
            <person name="Du J."/>
            <person name="Tian Z."/>
            <person name="Zhu L."/>
            <person name="Gill N."/>
            <person name="Joshi T."/>
            <person name="Libault M."/>
            <person name="Sethuraman A."/>
            <person name="Zhang X."/>
            <person name="Shinozaki K."/>
            <person name="Nguyen H."/>
            <person name="Wing R."/>
            <person name="Cregan P."/>
            <person name="Specht J."/>
            <person name="Grimwood J."/>
            <person name="Rokhsar D."/>
            <person name="Stacey G."/>
            <person name="Shoemaker R."/>
            <person name="Jackson S."/>
        </authorList>
    </citation>
    <scope>NUCLEOTIDE SEQUENCE</scope>
    <source>
        <tissue evidence="3">Callus</tissue>
    </source>
</reference>
<evidence type="ECO:0000256" key="2">
    <source>
        <dbReference type="ARBA" id="ARBA00022840"/>
    </source>
</evidence>
<dbReference type="OMA" id="VRETESW"/>
<dbReference type="SUPFAM" id="SSF100920">
    <property type="entry name" value="Heat shock protein 70kD (HSP70), peptide-binding domain"/>
    <property type="match status" value="1"/>
</dbReference>
<dbReference type="Proteomes" id="UP000008827">
    <property type="component" value="Chromosome 2"/>
</dbReference>
<dbReference type="GO" id="GO:0005524">
    <property type="term" value="F:ATP binding"/>
    <property type="evidence" value="ECO:0007669"/>
    <property type="project" value="UniProtKB-KW"/>
</dbReference>
<dbReference type="Pfam" id="PF00012">
    <property type="entry name" value="HSP70"/>
    <property type="match status" value="1"/>
</dbReference>
<name>K7K7B2_SOYBN</name>
<dbReference type="STRING" id="3847.K7K7B2"/>
<evidence type="ECO:0000256" key="1">
    <source>
        <dbReference type="ARBA" id="ARBA00022741"/>
    </source>
</evidence>
<keyword evidence="5" id="KW-1185">Reference proteome</keyword>
<evidence type="ECO:0000313" key="5">
    <source>
        <dbReference type="Proteomes" id="UP000008827"/>
    </source>
</evidence>
<dbReference type="InterPro" id="IPR029048">
    <property type="entry name" value="HSP70_C_sf"/>
</dbReference>
<dbReference type="Gene3D" id="1.20.1270.10">
    <property type="match status" value="1"/>
</dbReference>
<organism evidence="4">
    <name type="scientific">Glycine max</name>
    <name type="common">Soybean</name>
    <name type="synonym">Glycine hispida</name>
    <dbReference type="NCBI Taxonomy" id="3847"/>
    <lineage>
        <taxon>Eukaryota</taxon>
        <taxon>Viridiplantae</taxon>
        <taxon>Streptophyta</taxon>
        <taxon>Embryophyta</taxon>
        <taxon>Tracheophyta</taxon>
        <taxon>Spermatophyta</taxon>
        <taxon>Magnoliopsida</taxon>
        <taxon>eudicotyledons</taxon>
        <taxon>Gunneridae</taxon>
        <taxon>Pentapetalae</taxon>
        <taxon>rosids</taxon>
        <taxon>fabids</taxon>
        <taxon>Fabales</taxon>
        <taxon>Fabaceae</taxon>
        <taxon>Papilionoideae</taxon>
        <taxon>50 kb inversion clade</taxon>
        <taxon>NPAAA clade</taxon>
        <taxon>indigoferoid/millettioid clade</taxon>
        <taxon>Phaseoleae</taxon>
        <taxon>Glycine</taxon>
        <taxon>Glycine subgen. Soja</taxon>
    </lineage>
</organism>
<dbReference type="InterPro" id="IPR013126">
    <property type="entry name" value="Hsp_70_fam"/>
</dbReference>
<dbReference type="SMR" id="K7K7B2"/>
<dbReference type="InParanoid" id="K7K7B2"/>
<dbReference type="HOGENOM" id="CLU_005965_10_0_1"/>
<reference evidence="3 4" key="1">
    <citation type="journal article" date="2010" name="Nature">
        <title>Genome sequence of the palaeopolyploid soybean.</title>
        <authorList>
            <person name="Schmutz J."/>
            <person name="Cannon S.B."/>
            <person name="Schlueter J."/>
            <person name="Ma J."/>
            <person name="Mitros T."/>
            <person name="Nelson W."/>
            <person name="Hyten D.L."/>
            <person name="Song Q."/>
            <person name="Thelen J.J."/>
            <person name="Cheng J."/>
            <person name="Xu D."/>
            <person name="Hellsten U."/>
            <person name="May G.D."/>
            <person name="Yu Y."/>
            <person name="Sakurai T."/>
            <person name="Umezawa T."/>
            <person name="Bhattacharyya M.K."/>
            <person name="Sandhu D."/>
            <person name="Valliyodan B."/>
            <person name="Lindquist E."/>
            <person name="Peto M."/>
            <person name="Grant D."/>
            <person name="Shu S."/>
            <person name="Goodstein D."/>
            <person name="Barry K."/>
            <person name="Futrell-Griggs M."/>
            <person name="Abernathy B."/>
            <person name="Du J."/>
            <person name="Tian Z."/>
            <person name="Zhu L."/>
            <person name="Gill N."/>
            <person name="Joshi T."/>
            <person name="Libault M."/>
            <person name="Sethuraman A."/>
            <person name="Zhang X.-C."/>
            <person name="Shinozaki K."/>
            <person name="Nguyen H.T."/>
            <person name="Wing R.A."/>
            <person name="Cregan P."/>
            <person name="Specht J."/>
            <person name="Grimwood J."/>
            <person name="Rokhsar D."/>
            <person name="Stacey G."/>
            <person name="Shoemaker R.C."/>
            <person name="Jackson S.A."/>
        </authorList>
    </citation>
    <scope>NUCLEOTIDE SEQUENCE [LARGE SCALE GENOMIC DNA]</scope>
    <source>
        <strain evidence="4">cv. Williams 82</strain>
        <tissue evidence="3">Callus</tissue>
    </source>
</reference>
<dbReference type="EMBL" id="CM000835">
    <property type="protein sequence ID" value="KRH70472.1"/>
    <property type="molecule type" value="Genomic_DNA"/>
</dbReference>
<keyword evidence="1" id="KW-0547">Nucleotide-binding</keyword>
<dbReference type="PANTHER" id="PTHR19375">
    <property type="entry name" value="HEAT SHOCK PROTEIN 70KDA"/>
    <property type="match status" value="1"/>
</dbReference>
<dbReference type="SUPFAM" id="SSF100934">
    <property type="entry name" value="Heat shock protein 70kD (HSP70), C-terminal subdomain"/>
    <property type="match status" value="1"/>
</dbReference>
<dbReference type="Gene3D" id="2.60.34.10">
    <property type="entry name" value="Substrate Binding Domain Of DNAk, Chain A, domain 1"/>
    <property type="match status" value="1"/>
</dbReference>